<reference evidence="11 12" key="1">
    <citation type="journal article" date="2019" name="Front. Genet.">
        <title>Whole-Genome Sequencing of the Opportunistic Yeast Pathogen Candida inconspicua Uncovers Its Hybrid Origin.</title>
        <authorList>
            <person name="Mixao V."/>
            <person name="Hansen A.P."/>
            <person name="Saus E."/>
            <person name="Boekhout T."/>
            <person name="Lass-Florl C."/>
            <person name="Gabaldon T."/>
        </authorList>
    </citation>
    <scope>NUCLEOTIDE SEQUENCE [LARGE SCALE GENOMIC DNA]</scope>
    <source>
        <strain evidence="11 12">CBS 180</strain>
    </source>
</reference>
<comment type="similarity">
    <text evidence="1">Belongs to the Nth/MutY family.</text>
</comment>
<dbReference type="Gene3D" id="1.10.1670.10">
    <property type="entry name" value="Helix-hairpin-Helix base-excision DNA repair enzymes (C-terminal)"/>
    <property type="match status" value="1"/>
</dbReference>
<organism evidence="11 12">
    <name type="scientific">Pichia inconspicua</name>
    <dbReference type="NCBI Taxonomy" id="52247"/>
    <lineage>
        <taxon>Eukaryota</taxon>
        <taxon>Fungi</taxon>
        <taxon>Dikarya</taxon>
        <taxon>Ascomycota</taxon>
        <taxon>Saccharomycotina</taxon>
        <taxon>Pichiomycetes</taxon>
        <taxon>Pichiales</taxon>
        <taxon>Pichiaceae</taxon>
        <taxon>Pichia</taxon>
    </lineage>
</organism>
<dbReference type="GO" id="GO:0006289">
    <property type="term" value="P:nucleotide-excision repair"/>
    <property type="evidence" value="ECO:0007669"/>
    <property type="project" value="TreeGrafter"/>
</dbReference>
<dbReference type="GO" id="GO:0006285">
    <property type="term" value="P:base-excision repair, AP site formation"/>
    <property type="evidence" value="ECO:0007669"/>
    <property type="project" value="UniProtKB-ARBA"/>
</dbReference>
<dbReference type="Gene3D" id="1.10.340.30">
    <property type="entry name" value="Hypothetical protein, domain 2"/>
    <property type="match status" value="1"/>
</dbReference>
<feature type="domain" description="HhH-GPD" evidence="10">
    <location>
        <begin position="162"/>
        <end position="321"/>
    </location>
</feature>
<dbReference type="PANTHER" id="PTHR43286">
    <property type="entry name" value="ENDONUCLEASE III-LIKE PROTEIN 1"/>
    <property type="match status" value="1"/>
</dbReference>
<keyword evidence="12" id="KW-1185">Reference proteome</keyword>
<feature type="region of interest" description="Disordered" evidence="9">
    <location>
        <begin position="1"/>
        <end position="20"/>
    </location>
</feature>
<accession>A0A4T0WVI7</accession>
<evidence type="ECO:0000259" key="10">
    <source>
        <dbReference type="SMART" id="SM00478"/>
    </source>
</evidence>
<evidence type="ECO:0000256" key="6">
    <source>
        <dbReference type="ARBA" id="ARBA00023239"/>
    </source>
</evidence>
<dbReference type="InterPro" id="IPR011257">
    <property type="entry name" value="DNA_glycosylase"/>
</dbReference>
<keyword evidence="4" id="KW-0378">Hydrolase</keyword>
<dbReference type="FunFam" id="1.10.340.30:FF:000001">
    <property type="entry name" value="Endonuclease III"/>
    <property type="match status" value="1"/>
</dbReference>
<dbReference type="SMART" id="SM00478">
    <property type="entry name" value="ENDO3c"/>
    <property type="match status" value="1"/>
</dbReference>
<comment type="caution">
    <text evidence="11">The sequence shown here is derived from an EMBL/GenBank/DDBJ whole genome shotgun (WGS) entry which is preliminary data.</text>
</comment>
<dbReference type="Proteomes" id="UP000307173">
    <property type="component" value="Unassembled WGS sequence"/>
</dbReference>
<dbReference type="CDD" id="cd00056">
    <property type="entry name" value="ENDO3c"/>
    <property type="match status" value="1"/>
</dbReference>
<dbReference type="PANTHER" id="PTHR43286:SF1">
    <property type="entry name" value="ENDONUCLEASE III-LIKE PROTEIN 1"/>
    <property type="match status" value="1"/>
</dbReference>
<keyword evidence="5" id="KW-0234">DNA repair</keyword>
<dbReference type="AlphaFoldDB" id="A0A4T0WVI7"/>
<evidence type="ECO:0000313" key="12">
    <source>
        <dbReference type="Proteomes" id="UP000307173"/>
    </source>
</evidence>
<evidence type="ECO:0000256" key="5">
    <source>
        <dbReference type="ARBA" id="ARBA00023204"/>
    </source>
</evidence>
<dbReference type="GO" id="GO:0000703">
    <property type="term" value="F:oxidized pyrimidine nucleobase lesion DNA N-glycosylase activity"/>
    <property type="evidence" value="ECO:0007669"/>
    <property type="project" value="TreeGrafter"/>
</dbReference>
<dbReference type="STRING" id="52247.A0A4T0WVI7"/>
<keyword evidence="3" id="KW-0227">DNA damage</keyword>
<evidence type="ECO:0000313" key="11">
    <source>
        <dbReference type="EMBL" id="TID13880.1"/>
    </source>
</evidence>
<dbReference type="EMBL" id="SELW01000668">
    <property type="protein sequence ID" value="TID13880.1"/>
    <property type="molecule type" value="Genomic_DNA"/>
</dbReference>
<protein>
    <recommendedName>
        <fullName evidence="2">DNA-(apurinic or apyrimidinic site) lyase</fullName>
        <ecNumber evidence="2">4.2.99.18</ecNumber>
    </recommendedName>
</protein>
<evidence type="ECO:0000256" key="8">
    <source>
        <dbReference type="ARBA" id="ARBA00044632"/>
    </source>
</evidence>
<keyword evidence="7" id="KW-0326">Glycosidase</keyword>
<name>A0A4T0WVI7_9ASCO</name>
<comment type="catalytic activity">
    <reaction evidence="8">
        <text>2'-deoxyribonucleotide-(2'-deoxyribose 5'-phosphate)-2'-deoxyribonucleotide-DNA = a 3'-end 2'-deoxyribonucleotide-(2,3-dehydro-2,3-deoxyribose 5'-phosphate)-DNA + a 5'-end 5'-phospho-2'-deoxyribonucleoside-DNA + H(+)</text>
        <dbReference type="Rhea" id="RHEA:66592"/>
        <dbReference type="Rhea" id="RHEA-COMP:13180"/>
        <dbReference type="Rhea" id="RHEA-COMP:16897"/>
        <dbReference type="Rhea" id="RHEA-COMP:17067"/>
        <dbReference type="ChEBI" id="CHEBI:15378"/>
        <dbReference type="ChEBI" id="CHEBI:136412"/>
        <dbReference type="ChEBI" id="CHEBI:157695"/>
        <dbReference type="ChEBI" id="CHEBI:167181"/>
        <dbReference type="EC" id="4.2.99.18"/>
    </reaction>
</comment>
<gene>
    <name evidence="11" type="ORF">CANINC_004827</name>
</gene>
<evidence type="ECO:0000256" key="2">
    <source>
        <dbReference type="ARBA" id="ARBA00012720"/>
    </source>
</evidence>
<dbReference type="InterPro" id="IPR003265">
    <property type="entry name" value="HhH-GPD_domain"/>
</dbReference>
<dbReference type="GO" id="GO:0140078">
    <property type="term" value="F:class I DNA-(apurinic or apyrimidinic site) endonuclease activity"/>
    <property type="evidence" value="ECO:0007669"/>
    <property type="project" value="UniProtKB-EC"/>
</dbReference>
<dbReference type="GO" id="GO:0005634">
    <property type="term" value="C:nucleus"/>
    <property type="evidence" value="ECO:0007669"/>
    <property type="project" value="TreeGrafter"/>
</dbReference>
<evidence type="ECO:0000256" key="4">
    <source>
        <dbReference type="ARBA" id="ARBA00022801"/>
    </source>
</evidence>
<dbReference type="InterPro" id="IPR023170">
    <property type="entry name" value="HhH_base_excis_C"/>
</dbReference>
<evidence type="ECO:0000256" key="9">
    <source>
        <dbReference type="SAM" id="MobiDB-lite"/>
    </source>
</evidence>
<dbReference type="OrthoDB" id="2099276at2759"/>
<proteinExistence type="inferred from homology"/>
<dbReference type="SUPFAM" id="SSF48150">
    <property type="entry name" value="DNA-glycosylase"/>
    <property type="match status" value="1"/>
</dbReference>
<feature type="compositionally biased region" description="Polar residues" evidence="9">
    <location>
        <begin position="11"/>
        <end position="20"/>
    </location>
</feature>
<evidence type="ECO:0000256" key="1">
    <source>
        <dbReference type="ARBA" id="ARBA00008343"/>
    </source>
</evidence>
<evidence type="ECO:0000256" key="3">
    <source>
        <dbReference type="ARBA" id="ARBA00022763"/>
    </source>
</evidence>
<sequence>MSRSKHFFNRSLRQTRSSRVQPSTFENELKNFDDEIQSIRKTIVQLEEDNDLSIKTPAKRSIKHIKLEPELQIDEPIIPDNFFPIYNKIKEMRKLITTPVDLIGCVEIPALLRLMTKQFKKTGEILDIPVDKINIYKEEMTALEENEIDSFWRYQLLVTLMFSSQTKDEVNYEVMKSLHHHYLKKGYTEGLCIEAILNTSIADIDKLIFKVGFHSRKAAYLVETTKVLHESYADDVPDNINELVKLKGIGNKMGHLILQGAWKQVDGISVDTHMVRLCNIFGWTHNEKNPDNVRKELEKMLINYKELWLEINPVLVGFGQSVCTPTGRRCDLCLLSKINEKNDYLCPAVDKRLLIRINRGVEKLEDRKIRGDLSKLIEYINS</sequence>
<keyword evidence="6" id="KW-0456">Lyase</keyword>
<evidence type="ECO:0000256" key="7">
    <source>
        <dbReference type="ARBA" id="ARBA00023295"/>
    </source>
</evidence>
<dbReference type="EC" id="4.2.99.18" evidence="2"/>
<dbReference type="Pfam" id="PF00730">
    <property type="entry name" value="HhH-GPD"/>
    <property type="match status" value="1"/>
</dbReference>